<evidence type="ECO:0000256" key="1">
    <source>
        <dbReference type="ARBA" id="ARBA00004651"/>
    </source>
</evidence>
<comment type="similarity">
    <text evidence="2 9">Belongs to the membrane-bound acyltransferase family.</text>
</comment>
<dbReference type="InterPro" id="IPR024024">
    <property type="entry name" value="DltB"/>
</dbReference>
<evidence type="ECO:0000256" key="10">
    <source>
        <dbReference type="SAM" id="Phobius"/>
    </source>
</evidence>
<comment type="function">
    <text evidence="9">O-acyltransferase that catalyzes D-alanylation of both teichoic acid and lipoteichoic acid (LTA). D-alanylation of LTA plays an important role in modulating the properties of the cell wall in Gram-positive bacteria, influencing the net charge of the cell wall. Catalyzes D-alanylation from DltC carrier protein.</text>
</comment>
<evidence type="ECO:0000256" key="6">
    <source>
        <dbReference type="ARBA" id="ARBA00022989"/>
    </source>
</evidence>
<feature type="transmembrane region" description="Helical" evidence="10">
    <location>
        <begin position="32"/>
        <end position="47"/>
    </location>
</feature>
<dbReference type="Proteomes" id="UP000220192">
    <property type="component" value="Unassembled WGS sequence"/>
</dbReference>
<comment type="subcellular location">
    <subcellularLocation>
        <location evidence="1">Cell membrane</location>
        <topology evidence="1">Multi-pass membrane protein</topology>
    </subcellularLocation>
</comment>
<name>A0A2A7DCX4_BACAN</name>
<dbReference type="InterPro" id="IPR051085">
    <property type="entry name" value="MB_O-acyltransferase"/>
</dbReference>
<dbReference type="InterPro" id="IPR024194">
    <property type="entry name" value="Ac/AlaTfrase_AlgI/DltB"/>
</dbReference>
<evidence type="ECO:0000256" key="9">
    <source>
        <dbReference type="PIRNR" id="PIRNR016636"/>
    </source>
</evidence>
<evidence type="ECO:0000256" key="7">
    <source>
        <dbReference type="ARBA" id="ARBA00023136"/>
    </source>
</evidence>
<sequence>MTAYGSFYFFAIVGILLIPTIIAGLKGKMLRKYNAVLTLVMIAIIFSDKPKQAIMLAAFIIWQYALIKGYLLLRKQNNSTFMFCIAVILSILPLILAKIAPFVPELHFIVFAGMSYVTFRAVQMVFEVRDNLIKELSFFNFWEFVLFFPAISSGPIDRYRRFQKDIQKPPSAEEYQKLLYTGLNRIFQGFLYKFIIAHLITTYLVKAVFANQDTLLSNVIFMYATSMQLFFDFAGYSAFVIGISYMMGIKTPENFNKPFLSRNIKDFWNRWHMSLSFWFRDFIYMRFVFFATKKKLIKNRYTISYIGAFLNFFIMGIWHIQGSAVAQYVIYGLYHAALFILFDIFERKNKKHKFWPNNKFTHVLAIVITFHVVCFGFLIFSGHLNRYF</sequence>
<evidence type="ECO:0000256" key="5">
    <source>
        <dbReference type="ARBA" id="ARBA00022692"/>
    </source>
</evidence>
<dbReference type="AlphaFoldDB" id="A0A2A7DCX4"/>
<dbReference type="EC" id="2.3.1.-" evidence="9"/>
<evidence type="ECO:0000256" key="4">
    <source>
        <dbReference type="ARBA" id="ARBA00022679"/>
    </source>
</evidence>
<dbReference type="EMBL" id="NVLX01000007">
    <property type="protein sequence ID" value="PDZ17791.1"/>
    <property type="molecule type" value="Genomic_DNA"/>
</dbReference>
<evidence type="ECO:0000313" key="12">
    <source>
        <dbReference type="Proteomes" id="UP000220192"/>
    </source>
</evidence>
<gene>
    <name evidence="11" type="primary">dltB</name>
    <name evidence="11" type="ORF">CON16_04885</name>
</gene>
<dbReference type="RefSeq" id="WP_000127926.1">
    <property type="nucleotide sequence ID" value="NZ_NVLX01000007.1"/>
</dbReference>
<evidence type="ECO:0000256" key="2">
    <source>
        <dbReference type="ARBA" id="ARBA00010323"/>
    </source>
</evidence>
<feature type="transmembrane region" description="Helical" evidence="10">
    <location>
        <begin position="6"/>
        <end position="25"/>
    </location>
</feature>
<dbReference type="GO" id="GO:0070395">
    <property type="term" value="P:lipoteichoic acid biosynthetic process"/>
    <property type="evidence" value="ECO:0007669"/>
    <property type="project" value="UniProtKB-UniRule"/>
</dbReference>
<keyword evidence="5 10" id="KW-0812">Transmembrane</keyword>
<reference evidence="11 12" key="1">
    <citation type="submission" date="2017-09" db="EMBL/GenBank/DDBJ databases">
        <title>Large-scale bioinformatics analysis of Bacillus genomes uncovers conserved roles of natural products in bacterial physiology.</title>
        <authorList>
            <consortium name="Agbiome Team Llc"/>
            <person name="Bleich R.M."/>
            <person name="Grubbs K.J."/>
            <person name="Santa Maria K.C."/>
            <person name="Allen S.E."/>
            <person name="Farag S."/>
            <person name="Shank E.A."/>
            <person name="Bowers A."/>
        </authorList>
    </citation>
    <scope>NUCLEOTIDE SEQUENCE [LARGE SCALE GENOMIC DNA]</scope>
    <source>
        <strain evidence="11 12">AFS095574</strain>
    </source>
</reference>
<keyword evidence="3 9" id="KW-1003">Cell membrane</keyword>
<dbReference type="Pfam" id="PF03062">
    <property type="entry name" value="MBOAT"/>
    <property type="match status" value="1"/>
</dbReference>
<dbReference type="PANTHER" id="PTHR13285:SF23">
    <property type="entry name" value="TEICHOIC ACID D-ALANYLTRANSFERASE"/>
    <property type="match status" value="1"/>
</dbReference>
<feature type="transmembrane region" description="Helical" evidence="10">
    <location>
        <begin position="229"/>
        <end position="248"/>
    </location>
</feature>
<dbReference type="GO" id="GO:0005886">
    <property type="term" value="C:plasma membrane"/>
    <property type="evidence" value="ECO:0007669"/>
    <property type="project" value="UniProtKB-SubCell"/>
</dbReference>
<keyword evidence="7 9" id="KW-0472">Membrane</keyword>
<dbReference type="PIRSF" id="PIRSF500216">
    <property type="entry name" value="DltB"/>
    <property type="match status" value="1"/>
</dbReference>
<feature type="transmembrane region" description="Helical" evidence="10">
    <location>
        <begin position="53"/>
        <end position="73"/>
    </location>
</feature>
<dbReference type="UniPathway" id="UPA00556"/>
<evidence type="ECO:0000256" key="8">
    <source>
        <dbReference type="ARBA" id="ARBA00023315"/>
    </source>
</evidence>
<dbReference type="InterPro" id="IPR004299">
    <property type="entry name" value="MBOAT_fam"/>
</dbReference>
<keyword evidence="6 10" id="KW-1133">Transmembrane helix</keyword>
<comment type="caution">
    <text evidence="11">The sequence shown here is derived from an EMBL/GenBank/DDBJ whole genome shotgun (WGS) entry which is preliminary data.</text>
</comment>
<dbReference type="GO" id="GO:0016746">
    <property type="term" value="F:acyltransferase activity"/>
    <property type="evidence" value="ECO:0007669"/>
    <property type="project" value="UniProtKB-KW"/>
</dbReference>
<dbReference type="PANTHER" id="PTHR13285">
    <property type="entry name" value="ACYLTRANSFERASE"/>
    <property type="match status" value="1"/>
</dbReference>
<dbReference type="PIRSF" id="PIRSF016636">
    <property type="entry name" value="AlgI_DltB"/>
    <property type="match status" value="1"/>
</dbReference>
<dbReference type="NCBIfam" id="TIGR04091">
    <property type="entry name" value="LTA_dltB"/>
    <property type="match status" value="1"/>
</dbReference>
<protein>
    <recommendedName>
        <fullName evidence="9">Teichoic acid D-alanyltransferase</fullName>
        <ecNumber evidence="9">2.3.1.-</ecNumber>
    </recommendedName>
</protein>
<keyword evidence="4 9" id="KW-0808">Transferase</keyword>
<feature type="transmembrane region" description="Helical" evidence="10">
    <location>
        <begin position="138"/>
        <end position="156"/>
    </location>
</feature>
<comment type="pathway">
    <text evidence="9">Cell wall biogenesis; lipoteichoic acid biosynthesis.</text>
</comment>
<feature type="transmembrane region" description="Helical" evidence="10">
    <location>
        <begin position="190"/>
        <end position="209"/>
    </location>
</feature>
<keyword evidence="8 9" id="KW-0012">Acyltransferase</keyword>
<feature type="transmembrane region" description="Helical" evidence="10">
    <location>
        <begin position="80"/>
        <end position="100"/>
    </location>
</feature>
<evidence type="ECO:0000256" key="3">
    <source>
        <dbReference type="ARBA" id="ARBA00022475"/>
    </source>
</evidence>
<organism evidence="11 12">
    <name type="scientific">Bacillus anthracis</name>
    <name type="common">anthrax bacterium</name>
    <dbReference type="NCBI Taxonomy" id="1392"/>
    <lineage>
        <taxon>Bacteria</taxon>
        <taxon>Bacillati</taxon>
        <taxon>Bacillota</taxon>
        <taxon>Bacilli</taxon>
        <taxon>Bacillales</taxon>
        <taxon>Bacillaceae</taxon>
        <taxon>Bacillus</taxon>
        <taxon>Bacillus cereus group</taxon>
    </lineage>
</organism>
<evidence type="ECO:0000313" key="11">
    <source>
        <dbReference type="EMBL" id="PDZ17791.1"/>
    </source>
</evidence>
<feature type="transmembrane region" description="Helical" evidence="10">
    <location>
        <begin position="301"/>
        <end position="319"/>
    </location>
</feature>
<proteinExistence type="inferred from homology"/>
<feature type="transmembrane region" description="Helical" evidence="10">
    <location>
        <begin position="363"/>
        <end position="384"/>
    </location>
</feature>
<accession>A0A2A7DCX4</accession>
<feature type="transmembrane region" description="Helical" evidence="10">
    <location>
        <begin position="325"/>
        <end position="342"/>
    </location>
</feature>